<dbReference type="AlphaFoldDB" id="A0A8S3C705"/>
<feature type="non-terminal residue" evidence="2">
    <location>
        <position position="1"/>
    </location>
</feature>
<gene>
    <name evidence="2" type="ORF">GIL414_LOCUS51533</name>
    <name evidence="1" type="ORF">SMN809_LOCUS50813</name>
</gene>
<evidence type="ECO:0000313" key="2">
    <source>
        <dbReference type="EMBL" id="CAF4895099.1"/>
    </source>
</evidence>
<dbReference type="EMBL" id="CAJOBJ010174383">
    <property type="protein sequence ID" value="CAF4895099.1"/>
    <property type="molecule type" value="Genomic_DNA"/>
</dbReference>
<reference evidence="2" key="1">
    <citation type="submission" date="2021-02" db="EMBL/GenBank/DDBJ databases">
        <authorList>
            <person name="Nowell W R."/>
        </authorList>
    </citation>
    <scope>NUCLEOTIDE SEQUENCE</scope>
</reference>
<protein>
    <recommendedName>
        <fullName evidence="4">Kinesin light chain</fullName>
    </recommendedName>
</protein>
<dbReference type="Proteomes" id="UP000676336">
    <property type="component" value="Unassembled WGS sequence"/>
</dbReference>
<name>A0A8S3C705_9BILA</name>
<evidence type="ECO:0008006" key="4">
    <source>
        <dbReference type="Google" id="ProtNLM"/>
    </source>
</evidence>
<evidence type="ECO:0000313" key="1">
    <source>
        <dbReference type="EMBL" id="CAF4880844.1"/>
    </source>
</evidence>
<dbReference type="Proteomes" id="UP000681720">
    <property type="component" value="Unassembled WGS sequence"/>
</dbReference>
<sequence>GETYREMKDYTTALTYYEKGLKIREEKLAKTHPDLAYGNEICSTSS</sequence>
<dbReference type="EMBL" id="CAJOBI010168808">
    <property type="protein sequence ID" value="CAF4880844.1"/>
    <property type="molecule type" value="Genomic_DNA"/>
</dbReference>
<dbReference type="InterPro" id="IPR011990">
    <property type="entry name" value="TPR-like_helical_dom_sf"/>
</dbReference>
<dbReference type="Pfam" id="PF13374">
    <property type="entry name" value="TPR_10"/>
    <property type="match status" value="1"/>
</dbReference>
<organism evidence="2 3">
    <name type="scientific">Rotaria magnacalcarata</name>
    <dbReference type="NCBI Taxonomy" id="392030"/>
    <lineage>
        <taxon>Eukaryota</taxon>
        <taxon>Metazoa</taxon>
        <taxon>Spiralia</taxon>
        <taxon>Gnathifera</taxon>
        <taxon>Rotifera</taxon>
        <taxon>Eurotatoria</taxon>
        <taxon>Bdelloidea</taxon>
        <taxon>Philodinida</taxon>
        <taxon>Philodinidae</taxon>
        <taxon>Rotaria</taxon>
    </lineage>
</organism>
<proteinExistence type="predicted"/>
<comment type="caution">
    <text evidence="2">The sequence shown here is derived from an EMBL/GenBank/DDBJ whole genome shotgun (WGS) entry which is preliminary data.</text>
</comment>
<evidence type="ECO:0000313" key="3">
    <source>
        <dbReference type="Proteomes" id="UP000681720"/>
    </source>
</evidence>
<accession>A0A8S3C705</accession>
<dbReference type="Gene3D" id="1.25.40.10">
    <property type="entry name" value="Tetratricopeptide repeat domain"/>
    <property type="match status" value="1"/>
</dbReference>